<keyword evidence="2" id="KW-0489">Methyltransferase</keyword>
<dbReference type="RefSeq" id="WP_239094910.1">
    <property type="nucleotide sequence ID" value="NZ_BAAAKY010000014.1"/>
</dbReference>
<evidence type="ECO:0000313" key="3">
    <source>
        <dbReference type="Proteomes" id="UP000644610"/>
    </source>
</evidence>
<dbReference type="InterPro" id="IPR041698">
    <property type="entry name" value="Methyltransf_25"/>
</dbReference>
<name>A0A8J3UN05_9ACTN</name>
<feature type="domain" description="Methyltransferase" evidence="1">
    <location>
        <begin position="55"/>
        <end position="150"/>
    </location>
</feature>
<dbReference type="Gene3D" id="3.40.50.150">
    <property type="entry name" value="Vaccinia Virus protein VP39"/>
    <property type="match status" value="1"/>
</dbReference>
<protein>
    <submittedName>
        <fullName evidence="2">Methyltransferase</fullName>
    </submittedName>
</protein>
<comment type="caution">
    <text evidence="2">The sequence shown here is derived from an EMBL/GenBank/DDBJ whole genome shotgun (WGS) entry which is preliminary data.</text>
</comment>
<evidence type="ECO:0000313" key="2">
    <source>
        <dbReference type="EMBL" id="GII46722.1"/>
    </source>
</evidence>
<accession>A0A8J3UN05</accession>
<dbReference type="EMBL" id="BOOQ01000019">
    <property type="protein sequence ID" value="GII46722.1"/>
    <property type="molecule type" value="Genomic_DNA"/>
</dbReference>
<dbReference type="PANTHER" id="PTHR43591">
    <property type="entry name" value="METHYLTRANSFERASE"/>
    <property type="match status" value="1"/>
</dbReference>
<reference evidence="2" key="1">
    <citation type="submission" date="2021-01" db="EMBL/GenBank/DDBJ databases">
        <title>Whole genome shotgun sequence of Planotetraspora silvatica NBRC 100141.</title>
        <authorList>
            <person name="Komaki H."/>
            <person name="Tamura T."/>
        </authorList>
    </citation>
    <scope>NUCLEOTIDE SEQUENCE</scope>
    <source>
        <strain evidence="2">NBRC 100141</strain>
    </source>
</reference>
<dbReference type="GO" id="GO:0008168">
    <property type="term" value="F:methyltransferase activity"/>
    <property type="evidence" value="ECO:0007669"/>
    <property type="project" value="UniProtKB-KW"/>
</dbReference>
<proteinExistence type="predicted"/>
<evidence type="ECO:0000259" key="1">
    <source>
        <dbReference type="Pfam" id="PF13649"/>
    </source>
</evidence>
<dbReference type="Pfam" id="PF13649">
    <property type="entry name" value="Methyltransf_25"/>
    <property type="match status" value="1"/>
</dbReference>
<keyword evidence="3" id="KW-1185">Reference proteome</keyword>
<dbReference type="PANTHER" id="PTHR43591:SF24">
    <property type="entry name" value="2-METHOXY-6-POLYPRENYL-1,4-BENZOQUINOL METHYLASE, MITOCHONDRIAL"/>
    <property type="match status" value="1"/>
</dbReference>
<dbReference type="Proteomes" id="UP000644610">
    <property type="component" value="Unassembled WGS sequence"/>
</dbReference>
<dbReference type="SUPFAM" id="SSF53335">
    <property type="entry name" value="S-adenosyl-L-methionine-dependent methyltransferases"/>
    <property type="match status" value="1"/>
</dbReference>
<organism evidence="2 3">
    <name type="scientific">Planotetraspora silvatica</name>
    <dbReference type="NCBI Taxonomy" id="234614"/>
    <lineage>
        <taxon>Bacteria</taxon>
        <taxon>Bacillati</taxon>
        <taxon>Actinomycetota</taxon>
        <taxon>Actinomycetes</taxon>
        <taxon>Streptosporangiales</taxon>
        <taxon>Streptosporangiaceae</taxon>
        <taxon>Planotetraspora</taxon>
    </lineage>
</organism>
<dbReference type="InterPro" id="IPR029063">
    <property type="entry name" value="SAM-dependent_MTases_sf"/>
</dbReference>
<keyword evidence="2" id="KW-0808">Transferase</keyword>
<dbReference type="CDD" id="cd02440">
    <property type="entry name" value="AdoMet_MTases"/>
    <property type="match status" value="1"/>
</dbReference>
<dbReference type="AlphaFoldDB" id="A0A8J3UN05"/>
<dbReference type="GO" id="GO:0032259">
    <property type="term" value="P:methylation"/>
    <property type="evidence" value="ECO:0007669"/>
    <property type="project" value="UniProtKB-KW"/>
</dbReference>
<sequence length="290" mass="31111">MSAQGTDVVNTHQAEAWNGYEGVHWAQHRDRYDAMNSGFNEPLLAAASIGERDHVLDIGCGNGQITRLAARRAPQGRALGVDLSAPMLERARATAVEEAITNVAFEQGDAQVHPFAHSAFDVALSRFGIMFFADPVAAFTNIGRALRPEGRLAFICMRSADAGEYFARALRPLYALLAERAPAGGSGDSRQGPASLADPDRIRQVLTNAGFTGVTHDDVTAPMIFGRDAVDAAGFIFDMGPMRFNLRDADPRAVTQAREAVTANLVSHEGPGGVRLDGSHWLVTATRQRG</sequence>
<gene>
    <name evidence="2" type="ORF">Psi02_31460</name>
</gene>